<dbReference type="Proteomes" id="UP000183487">
    <property type="component" value="Unassembled WGS sequence"/>
</dbReference>
<name>A0A1H1HB71_9BURK</name>
<gene>
    <name evidence="2" type="ORF">SAMN05443245_3678</name>
</gene>
<protein>
    <submittedName>
        <fullName evidence="2">Lysophospholipase L1</fullName>
    </submittedName>
</protein>
<accession>A0A1H1HB71</accession>
<reference evidence="3" key="1">
    <citation type="submission" date="2016-10" db="EMBL/GenBank/DDBJ databases">
        <authorList>
            <person name="Varghese N."/>
        </authorList>
    </citation>
    <scope>NUCLEOTIDE SEQUENCE [LARGE SCALE GENOMIC DNA]</scope>
    <source>
        <strain evidence="3">GAS106B</strain>
    </source>
</reference>
<dbReference type="EMBL" id="FNKP01000002">
    <property type="protein sequence ID" value="SDR22286.1"/>
    <property type="molecule type" value="Genomic_DNA"/>
</dbReference>
<dbReference type="Pfam" id="PF13472">
    <property type="entry name" value="Lipase_GDSL_2"/>
    <property type="match status" value="1"/>
</dbReference>
<dbReference type="GO" id="GO:0016788">
    <property type="term" value="F:hydrolase activity, acting on ester bonds"/>
    <property type="evidence" value="ECO:0007669"/>
    <property type="project" value="UniProtKB-ARBA"/>
</dbReference>
<evidence type="ECO:0000313" key="2">
    <source>
        <dbReference type="EMBL" id="SDR22286.1"/>
    </source>
</evidence>
<evidence type="ECO:0000313" key="3">
    <source>
        <dbReference type="Proteomes" id="UP000183487"/>
    </source>
</evidence>
<dbReference type="PANTHER" id="PTHR43784">
    <property type="entry name" value="GDSL-LIKE LIPASE/ACYLHYDROLASE, PUTATIVE (AFU_ORTHOLOGUE AFUA_2G00820)-RELATED"/>
    <property type="match status" value="1"/>
</dbReference>
<dbReference type="InterPro" id="IPR036514">
    <property type="entry name" value="SGNH_hydro_sf"/>
</dbReference>
<dbReference type="Gene3D" id="3.40.50.1110">
    <property type="entry name" value="SGNH hydrolase"/>
    <property type="match status" value="1"/>
</dbReference>
<evidence type="ECO:0000259" key="1">
    <source>
        <dbReference type="Pfam" id="PF13472"/>
    </source>
</evidence>
<sequence>MRRRETNAEREARFDRHHGNVIRHKHGTSALAKWSAALMTPALIGLAGAHAAESPQRGNWVNSWQGSPTKGATFDTKACPSDVGVQDQTVRNIVYLSTGGDRLRVRISNAGGAVPLRVGAASVAPSSGDGPGLEGDSHVLHFSGAQEVVVPAGGEALSDVVDLPVKSFDALAVSVYLPANTGPATQHFLATQTSYLSAGNQTGSGNTVAFTRPVSCWMFVSGVDVDAAPTVKGTLVTFGDSITDGYLSTTGKNRRFPDALARRMSLRKGATLSVSNAGISGNELLTNRDQAMFGVPASERLARDVLTQPGLRAVVFLEGINDIGDKSAKAEDIIQAMQQVIAQVHAAGVRIYGGTLLPFMGSNSTYHTDYGTPAGEQERLKVNEWIRTSHAFDGVIDFDKVTRDPTNPDHMRAVFDSGDHLHPSDAGYEAMARAVDLDMILSNLGRH</sequence>
<organism evidence="2 3">
    <name type="scientific">Paraburkholderia fungorum</name>
    <dbReference type="NCBI Taxonomy" id="134537"/>
    <lineage>
        <taxon>Bacteria</taxon>
        <taxon>Pseudomonadati</taxon>
        <taxon>Pseudomonadota</taxon>
        <taxon>Betaproteobacteria</taxon>
        <taxon>Burkholderiales</taxon>
        <taxon>Burkholderiaceae</taxon>
        <taxon>Paraburkholderia</taxon>
    </lineage>
</organism>
<dbReference type="InterPro" id="IPR053140">
    <property type="entry name" value="GDSL_Rv0518-like"/>
</dbReference>
<dbReference type="CDD" id="cd01830">
    <property type="entry name" value="XynE_like"/>
    <property type="match status" value="1"/>
</dbReference>
<dbReference type="PANTHER" id="PTHR43784:SF2">
    <property type="entry name" value="GDSL-LIKE LIPASE_ACYLHYDROLASE, PUTATIVE (AFU_ORTHOLOGUE AFUA_2G00820)-RELATED"/>
    <property type="match status" value="1"/>
</dbReference>
<feature type="domain" description="SGNH hydrolase-type esterase" evidence="1">
    <location>
        <begin position="238"/>
        <end position="430"/>
    </location>
</feature>
<dbReference type="SUPFAM" id="SSF52266">
    <property type="entry name" value="SGNH hydrolase"/>
    <property type="match status" value="1"/>
</dbReference>
<dbReference type="AlphaFoldDB" id="A0A1H1HB71"/>
<proteinExistence type="predicted"/>
<dbReference type="OrthoDB" id="1828825at2"/>
<dbReference type="InterPro" id="IPR013830">
    <property type="entry name" value="SGNH_hydro"/>
</dbReference>
<keyword evidence="3" id="KW-1185">Reference proteome</keyword>